<evidence type="ECO:0000313" key="3">
    <source>
        <dbReference type="Proteomes" id="UP000238220"/>
    </source>
</evidence>
<name>A0A2S5TEP8_9GAMM</name>
<dbReference type="EMBL" id="PSNW01000007">
    <property type="protein sequence ID" value="PPE73459.1"/>
    <property type="molecule type" value="Genomic_DNA"/>
</dbReference>
<sequence>MPMIRTCSHCGTRNRIPARHLADTGRCGACRQPLPALSVPIDVDSALFDDIANEALVPVLVDFWAPWCGPCRTAAPEVAKAAGRLAGQAIVLKVDTEAQPALAQRYGIRSIPSFVLFRNGRLVRMQAGVLSHSELECLALSG</sequence>
<dbReference type="GO" id="GO:0005737">
    <property type="term" value="C:cytoplasm"/>
    <property type="evidence" value="ECO:0007669"/>
    <property type="project" value="TreeGrafter"/>
</dbReference>
<dbReference type="PANTHER" id="PTHR45663:SF11">
    <property type="entry name" value="GEO12009P1"/>
    <property type="match status" value="1"/>
</dbReference>
<comment type="caution">
    <text evidence="2">The sequence shown here is derived from an EMBL/GenBank/DDBJ whole genome shotgun (WGS) entry which is preliminary data.</text>
</comment>
<evidence type="ECO:0000313" key="2">
    <source>
        <dbReference type="EMBL" id="PPE73459.1"/>
    </source>
</evidence>
<feature type="domain" description="Thioredoxin" evidence="1">
    <location>
        <begin position="28"/>
        <end position="142"/>
    </location>
</feature>
<dbReference type="PRINTS" id="PR00421">
    <property type="entry name" value="THIOREDOXIN"/>
</dbReference>
<dbReference type="InterPro" id="IPR036249">
    <property type="entry name" value="Thioredoxin-like_sf"/>
</dbReference>
<dbReference type="InterPro" id="IPR049299">
    <property type="entry name" value="Thio2_N"/>
</dbReference>
<dbReference type="Pfam" id="PF00085">
    <property type="entry name" value="Thioredoxin"/>
    <property type="match status" value="1"/>
</dbReference>
<dbReference type="GO" id="GO:0015035">
    <property type="term" value="F:protein-disulfide reductase activity"/>
    <property type="evidence" value="ECO:0007669"/>
    <property type="project" value="TreeGrafter"/>
</dbReference>
<dbReference type="OrthoDB" id="9790390at2"/>
<dbReference type="AlphaFoldDB" id="A0A2S5TEP8"/>
<accession>A0A2S5TEP8</accession>
<evidence type="ECO:0000259" key="1">
    <source>
        <dbReference type="PROSITE" id="PS51352"/>
    </source>
</evidence>
<keyword evidence="3" id="KW-1185">Reference proteome</keyword>
<proteinExistence type="predicted"/>
<dbReference type="Proteomes" id="UP000238220">
    <property type="component" value="Unassembled WGS sequence"/>
</dbReference>
<dbReference type="SUPFAM" id="SSF52833">
    <property type="entry name" value="Thioredoxin-like"/>
    <property type="match status" value="1"/>
</dbReference>
<dbReference type="CDD" id="cd02947">
    <property type="entry name" value="TRX_family"/>
    <property type="match status" value="1"/>
</dbReference>
<dbReference type="Pfam" id="PF21352">
    <property type="entry name" value="Zn_ribbon_Thio2"/>
    <property type="match status" value="1"/>
</dbReference>
<dbReference type="Gene3D" id="2.30.30.380">
    <property type="entry name" value="Zn-finger domain of Sec23/24"/>
    <property type="match status" value="1"/>
</dbReference>
<organism evidence="2 3">
    <name type="scientific">Solimonas fluminis</name>
    <dbReference type="NCBI Taxonomy" id="2086571"/>
    <lineage>
        <taxon>Bacteria</taxon>
        <taxon>Pseudomonadati</taxon>
        <taxon>Pseudomonadota</taxon>
        <taxon>Gammaproteobacteria</taxon>
        <taxon>Nevskiales</taxon>
        <taxon>Nevskiaceae</taxon>
        <taxon>Solimonas</taxon>
    </lineage>
</organism>
<protein>
    <submittedName>
        <fullName evidence="2">Thiol reductase thioredoxin</fullName>
    </submittedName>
</protein>
<dbReference type="PROSITE" id="PS51352">
    <property type="entry name" value="THIOREDOXIN_2"/>
    <property type="match status" value="1"/>
</dbReference>
<gene>
    <name evidence="2" type="ORF">C3942_13980</name>
</gene>
<dbReference type="InterPro" id="IPR013766">
    <property type="entry name" value="Thioredoxin_domain"/>
</dbReference>
<dbReference type="PANTHER" id="PTHR45663">
    <property type="entry name" value="GEO12009P1"/>
    <property type="match status" value="1"/>
</dbReference>
<dbReference type="Gene3D" id="3.40.30.10">
    <property type="entry name" value="Glutaredoxin"/>
    <property type="match status" value="1"/>
</dbReference>
<reference evidence="2 3" key="1">
    <citation type="submission" date="2018-02" db="EMBL/GenBank/DDBJ databases">
        <title>Genome sequencing of Solimonas sp. HR-BB.</title>
        <authorList>
            <person name="Lee Y."/>
            <person name="Jeon C.O."/>
        </authorList>
    </citation>
    <scope>NUCLEOTIDE SEQUENCE [LARGE SCALE GENOMIC DNA]</scope>
    <source>
        <strain evidence="2 3">HR-BB</strain>
    </source>
</reference>